<dbReference type="InterPro" id="IPR051907">
    <property type="entry name" value="DoxX-like_oxidoreductase"/>
</dbReference>
<evidence type="ECO:0000256" key="4">
    <source>
        <dbReference type="ARBA" id="ARBA00022692"/>
    </source>
</evidence>
<dbReference type="Proteomes" id="UP000199092">
    <property type="component" value="Chromosome I"/>
</dbReference>
<reference evidence="8 9" key="1">
    <citation type="submission" date="2016-10" db="EMBL/GenBank/DDBJ databases">
        <authorList>
            <person name="de Groot N.N."/>
        </authorList>
    </citation>
    <scope>NUCLEOTIDE SEQUENCE [LARGE SCALE GENOMIC DNA]</scope>
    <source>
        <strain evidence="8 9">DSM 21741</strain>
    </source>
</reference>
<evidence type="ECO:0000256" key="3">
    <source>
        <dbReference type="ARBA" id="ARBA00022475"/>
    </source>
</evidence>
<keyword evidence="6 7" id="KW-0472">Membrane</keyword>
<dbReference type="InterPro" id="IPR032808">
    <property type="entry name" value="DoxX"/>
</dbReference>
<dbReference type="EMBL" id="LT629749">
    <property type="protein sequence ID" value="SDS13304.1"/>
    <property type="molecule type" value="Genomic_DNA"/>
</dbReference>
<dbReference type="AlphaFoldDB" id="A0A1H1PQA6"/>
<accession>A0A1H1PQA6</accession>
<protein>
    <submittedName>
        <fullName evidence="8">Putative oxidoreductase</fullName>
    </submittedName>
</protein>
<dbReference type="PANTHER" id="PTHR33452:SF1">
    <property type="entry name" value="INNER MEMBRANE PROTEIN YPHA-RELATED"/>
    <property type="match status" value="1"/>
</dbReference>
<evidence type="ECO:0000313" key="8">
    <source>
        <dbReference type="EMBL" id="SDS13304.1"/>
    </source>
</evidence>
<dbReference type="PANTHER" id="PTHR33452">
    <property type="entry name" value="OXIDOREDUCTASE CATD-RELATED"/>
    <property type="match status" value="1"/>
</dbReference>
<sequence>MSKGSDFGLLLVRVGVGAVCVAHGAQKLFGSFGGYGIKGTGGWFESVGFVPGERNAIAAGLAEAGGGALLALGLASGPAGAAVAGNMTVASTTHTGFFNTGGGYELPATLGLVGAAVAAGGPGRYSLDALTGDALNKPWMRAFALVAAAASAAYLISERAKVLAARGDDTDAEDTGDPHATDA</sequence>
<dbReference type="STRING" id="546871.SAMN04488543_1140"/>
<keyword evidence="4 7" id="KW-0812">Transmembrane</keyword>
<comment type="similarity">
    <text evidence="2">Belongs to the DoxX family.</text>
</comment>
<evidence type="ECO:0000313" key="9">
    <source>
        <dbReference type="Proteomes" id="UP000199092"/>
    </source>
</evidence>
<evidence type="ECO:0000256" key="6">
    <source>
        <dbReference type="ARBA" id="ARBA00023136"/>
    </source>
</evidence>
<evidence type="ECO:0000256" key="2">
    <source>
        <dbReference type="ARBA" id="ARBA00006679"/>
    </source>
</evidence>
<organism evidence="8 9">
    <name type="scientific">Friedmanniella luteola</name>
    <dbReference type="NCBI Taxonomy" id="546871"/>
    <lineage>
        <taxon>Bacteria</taxon>
        <taxon>Bacillati</taxon>
        <taxon>Actinomycetota</taxon>
        <taxon>Actinomycetes</taxon>
        <taxon>Propionibacteriales</taxon>
        <taxon>Nocardioidaceae</taxon>
        <taxon>Friedmanniella</taxon>
    </lineage>
</organism>
<evidence type="ECO:0000256" key="1">
    <source>
        <dbReference type="ARBA" id="ARBA00004651"/>
    </source>
</evidence>
<keyword evidence="9" id="KW-1185">Reference proteome</keyword>
<proteinExistence type="inferred from homology"/>
<dbReference type="RefSeq" id="WP_091410977.1">
    <property type="nucleotide sequence ID" value="NZ_LT629749.1"/>
</dbReference>
<dbReference type="OrthoDB" id="346004at2"/>
<name>A0A1H1PQA6_9ACTN</name>
<evidence type="ECO:0000256" key="7">
    <source>
        <dbReference type="SAM" id="Phobius"/>
    </source>
</evidence>
<keyword evidence="5 7" id="KW-1133">Transmembrane helix</keyword>
<dbReference type="Pfam" id="PF07681">
    <property type="entry name" value="DoxX"/>
    <property type="match status" value="1"/>
</dbReference>
<dbReference type="GO" id="GO:0005886">
    <property type="term" value="C:plasma membrane"/>
    <property type="evidence" value="ECO:0007669"/>
    <property type="project" value="UniProtKB-SubCell"/>
</dbReference>
<comment type="subcellular location">
    <subcellularLocation>
        <location evidence="1">Cell membrane</location>
        <topology evidence="1">Multi-pass membrane protein</topology>
    </subcellularLocation>
</comment>
<feature type="transmembrane region" description="Helical" evidence="7">
    <location>
        <begin position="139"/>
        <end position="156"/>
    </location>
</feature>
<evidence type="ECO:0000256" key="5">
    <source>
        <dbReference type="ARBA" id="ARBA00022989"/>
    </source>
</evidence>
<keyword evidence="3" id="KW-1003">Cell membrane</keyword>
<gene>
    <name evidence="8" type="ORF">SAMN04488543_1140</name>
</gene>